<proteinExistence type="predicted"/>
<dbReference type="RefSeq" id="WP_111358928.1">
    <property type="nucleotide sequence ID" value="NZ_NPEU01000289.1"/>
</dbReference>
<organism evidence="1 2">
    <name type="scientific">Rhodoplanes elegans</name>
    <dbReference type="NCBI Taxonomy" id="29408"/>
    <lineage>
        <taxon>Bacteria</taxon>
        <taxon>Pseudomonadati</taxon>
        <taxon>Pseudomonadota</taxon>
        <taxon>Alphaproteobacteria</taxon>
        <taxon>Hyphomicrobiales</taxon>
        <taxon>Nitrobacteraceae</taxon>
        <taxon>Rhodoplanes</taxon>
    </lineage>
</organism>
<dbReference type="Proteomes" id="UP000248863">
    <property type="component" value="Unassembled WGS sequence"/>
</dbReference>
<dbReference type="EMBL" id="NPEU01000289">
    <property type="protein sequence ID" value="RAI34838.1"/>
    <property type="molecule type" value="Genomic_DNA"/>
</dbReference>
<dbReference type="OrthoDB" id="7961266at2"/>
<dbReference type="AlphaFoldDB" id="A0A327KHU0"/>
<protein>
    <submittedName>
        <fullName evidence="1">Uncharacterized protein</fullName>
    </submittedName>
</protein>
<reference evidence="1 2" key="1">
    <citation type="submission" date="2017-07" db="EMBL/GenBank/DDBJ databases">
        <title>Draft Genome Sequences of Select Purple Nonsulfur Bacteria.</title>
        <authorList>
            <person name="Lasarre B."/>
            <person name="Mckinlay J.B."/>
        </authorList>
    </citation>
    <scope>NUCLEOTIDE SEQUENCE [LARGE SCALE GENOMIC DNA]</scope>
    <source>
        <strain evidence="1 2">DSM 11907</strain>
    </source>
</reference>
<sequence>MFRVLLRSLKSPAGSSDPVAGRCKTAPLFIPSYRSSGAIRVNARPPRPTLARRKLGRLIEARRRAS</sequence>
<evidence type="ECO:0000313" key="2">
    <source>
        <dbReference type="Proteomes" id="UP000248863"/>
    </source>
</evidence>
<comment type="caution">
    <text evidence="1">The sequence shown here is derived from an EMBL/GenBank/DDBJ whole genome shotgun (WGS) entry which is preliminary data.</text>
</comment>
<gene>
    <name evidence="1" type="ORF">CH338_20275</name>
</gene>
<keyword evidence="2" id="KW-1185">Reference proteome</keyword>
<name>A0A327KHU0_9BRAD</name>
<accession>A0A327KHU0</accession>
<evidence type="ECO:0000313" key="1">
    <source>
        <dbReference type="EMBL" id="RAI34838.1"/>
    </source>
</evidence>